<keyword evidence="6 8" id="KW-0472">Membrane</keyword>
<dbReference type="PANTHER" id="PTHR23501:SF102">
    <property type="entry name" value="DRUG TRANSPORTER, PUTATIVE (AFU_ORTHOLOGUE AFUA_3G08530)-RELATED"/>
    <property type="match status" value="1"/>
</dbReference>
<evidence type="ECO:0000256" key="6">
    <source>
        <dbReference type="ARBA" id="ARBA00023136"/>
    </source>
</evidence>
<feature type="transmembrane region" description="Helical" evidence="8">
    <location>
        <begin position="222"/>
        <end position="239"/>
    </location>
</feature>
<feature type="transmembrane region" description="Helical" evidence="8">
    <location>
        <begin position="84"/>
        <end position="103"/>
    </location>
</feature>
<evidence type="ECO:0000256" key="4">
    <source>
        <dbReference type="ARBA" id="ARBA00022692"/>
    </source>
</evidence>
<dbReference type="EMBL" id="JAPDRN010000007">
    <property type="protein sequence ID" value="KAJ9643789.1"/>
    <property type="molecule type" value="Genomic_DNA"/>
</dbReference>
<evidence type="ECO:0008006" key="11">
    <source>
        <dbReference type="Google" id="ProtNLM"/>
    </source>
</evidence>
<feature type="transmembrane region" description="Helical" evidence="8">
    <location>
        <begin position="190"/>
        <end position="210"/>
    </location>
</feature>
<evidence type="ECO:0000313" key="9">
    <source>
        <dbReference type="EMBL" id="KAJ9643789.1"/>
    </source>
</evidence>
<comment type="similarity">
    <text evidence="2">Belongs to the major facilitator superfamily. TCR/Tet family.</text>
</comment>
<dbReference type="SUPFAM" id="SSF103473">
    <property type="entry name" value="MFS general substrate transporter"/>
    <property type="match status" value="1"/>
</dbReference>
<comment type="subcellular location">
    <subcellularLocation>
        <location evidence="1">Membrane</location>
        <topology evidence="1">Multi-pass membrane protein</topology>
    </subcellularLocation>
</comment>
<keyword evidence="10" id="KW-1185">Reference proteome</keyword>
<reference evidence="9" key="1">
    <citation type="submission" date="2022-10" db="EMBL/GenBank/DDBJ databases">
        <title>Culturing micro-colonial fungi from biological soil crusts in the Mojave desert and describing Neophaeococcomyces mojavensis, and introducing the new genera and species Taxawa tesnikishii.</title>
        <authorList>
            <person name="Kurbessoian T."/>
            <person name="Stajich J.E."/>
        </authorList>
    </citation>
    <scope>NUCLEOTIDE SEQUENCE</scope>
    <source>
        <strain evidence="9">TK_35</strain>
    </source>
</reference>
<comment type="caution">
    <text evidence="9">The sequence shown here is derived from an EMBL/GenBank/DDBJ whole genome shotgun (WGS) entry which is preliminary data.</text>
</comment>
<sequence length="550" mass="59164">MSGHSGEKPSRGAAEVEIARSPATHLEGTRQAPFNSNEIPLDLDDPHRAAIEDNPERAEKLTWTTLLAVIIIACTAQSTLTLVAASTVIGFGCGIIFVSYAGIQELVPNKWRGLLGLTECAMTIPWAAAGTLIATTLNANTAQKWRWCYYIGIIYGVLSMIGTLAFYWPPERPQYDYEKSRWQEIKEIDYVGFTLYTGGLTVFLIGLTWAGTPDHAWKSASTIAPIIIGIVTLIACFIYDFTLAKQPFFPLHLFRQVREFTVLLVVVFVAGAVFYSFAGLLPQGSQYMFTNDPIQIGVIALPNGIAQVIFGGLATIAMGHIGHLKLQVIVMLTIQTVFTAAYSGVVPDSRAGWSAFQFFGQGAFALITLLCYVIAGLNVPLRHLGLASGLIGTFRSGGGSVGNAVFNTILNGVKGEQIPKRVAAVAVANDLDDPGALVAAAMDNAVGVPNAFATVRGITPAIEDAAARALREAYAYAFKRVFWASIPFGVLAIVAAFFIKDPSRYLTNHTAIHMTKDYSKSAGASVSYKRHHTGVETAGVRDDCDSNNSP</sequence>
<feature type="transmembrane region" description="Helical" evidence="8">
    <location>
        <begin position="260"/>
        <end position="282"/>
    </location>
</feature>
<dbReference type="InterPro" id="IPR036259">
    <property type="entry name" value="MFS_trans_sf"/>
</dbReference>
<keyword evidence="3" id="KW-0813">Transport</keyword>
<evidence type="ECO:0000256" key="5">
    <source>
        <dbReference type="ARBA" id="ARBA00022989"/>
    </source>
</evidence>
<feature type="region of interest" description="Disordered" evidence="7">
    <location>
        <begin position="1"/>
        <end position="41"/>
    </location>
</feature>
<dbReference type="AlphaFoldDB" id="A0AA38YCE8"/>
<feature type="transmembrane region" description="Helical" evidence="8">
    <location>
        <begin position="358"/>
        <end position="379"/>
    </location>
</feature>
<keyword evidence="4 8" id="KW-0812">Transmembrane</keyword>
<evidence type="ECO:0000256" key="7">
    <source>
        <dbReference type="SAM" id="MobiDB-lite"/>
    </source>
</evidence>
<feature type="transmembrane region" description="Helical" evidence="8">
    <location>
        <begin position="294"/>
        <end position="316"/>
    </location>
</feature>
<evidence type="ECO:0000256" key="3">
    <source>
        <dbReference type="ARBA" id="ARBA00022448"/>
    </source>
</evidence>
<keyword evidence="5 8" id="KW-1133">Transmembrane helix</keyword>
<feature type="compositionally biased region" description="Basic and acidic residues" evidence="7">
    <location>
        <begin position="1"/>
        <end position="10"/>
    </location>
</feature>
<feature type="transmembrane region" description="Helical" evidence="8">
    <location>
        <begin position="149"/>
        <end position="169"/>
    </location>
</feature>
<accession>A0AA38YCE8</accession>
<dbReference type="Pfam" id="PF06609">
    <property type="entry name" value="TRI12"/>
    <property type="match status" value="1"/>
</dbReference>
<evidence type="ECO:0000256" key="2">
    <source>
        <dbReference type="ARBA" id="ARBA00007520"/>
    </source>
</evidence>
<dbReference type="Proteomes" id="UP001172681">
    <property type="component" value="Unassembled WGS sequence"/>
</dbReference>
<feature type="transmembrane region" description="Helical" evidence="8">
    <location>
        <begin position="115"/>
        <end position="137"/>
    </location>
</feature>
<feature type="transmembrane region" description="Helical" evidence="8">
    <location>
        <begin position="481"/>
        <end position="499"/>
    </location>
</feature>
<evidence type="ECO:0000313" key="10">
    <source>
        <dbReference type="Proteomes" id="UP001172681"/>
    </source>
</evidence>
<evidence type="ECO:0000256" key="8">
    <source>
        <dbReference type="SAM" id="Phobius"/>
    </source>
</evidence>
<protein>
    <recommendedName>
        <fullName evidence="11">Major facilitator superfamily (MFS) profile domain-containing protein</fullName>
    </recommendedName>
</protein>
<dbReference type="InterPro" id="IPR010573">
    <property type="entry name" value="MFS_Str1/Tri12-like"/>
</dbReference>
<name>A0AA38YCE8_9EURO</name>
<dbReference type="PANTHER" id="PTHR23501">
    <property type="entry name" value="MAJOR FACILITATOR SUPERFAMILY"/>
    <property type="match status" value="1"/>
</dbReference>
<organism evidence="9 10">
    <name type="scientific">Knufia peltigerae</name>
    <dbReference type="NCBI Taxonomy" id="1002370"/>
    <lineage>
        <taxon>Eukaryota</taxon>
        <taxon>Fungi</taxon>
        <taxon>Dikarya</taxon>
        <taxon>Ascomycota</taxon>
        <taxon>Pezizomycotina</taxon>
        <taxon>Eurotiomycetes</taxon>
        <taxon>Chaetothyriomycetidae</taxon>
        <taxon>Chaetothyriales</taxon>
        <taxon>Trichomeriaceae</taxon>
        <taxon>Knufia</taxon>
    </lineage>
</organism>
<dbReference type="Gene3D" id="1.20.1250.20">
    <property type="entry name" value="MFS general substrate transporter like domains"/>
    <property type="match status" value="1"/>
</dbReference>
<feature type="transmembrane region" description="Helical" evidence="8">
    <location>
        <begin position="328"/>
        <end position="346"/>
    </location>
</feature>
<dbReference type="GO" id="GO:0022857">
    <property type="term" value="F:transmembrane transporter activity"/>
    <property type="evidence" value="ECO:0007669"/>
    <property type="project" value="InterPro"/>
</dbReference>
<dbReference type="GO" id="GO:0005886">
    <property type="term" value="C:plasma membrane"/>
    <property type="evidence" value="ECO:0007669"/>
    <property type="project" value="TreeGrafter"/>
</dbReference>
<evidence type="ECO:0000256" key="1">
    <source>
        <dbReference type="ARBA" id="ARBA00004141"/>
    </source>
</evidence>
<proteinExistence type="inferred from homology"/>
<gene>
    <name evidence="9" type="ORF">H2204_001934</name>
</gene>